<proteinExistence type="predicted"/>
<dbReference type="Proteomes" id="UP000224563">
    <property type="component" value="Unassembled WGS sequence"/>
</dbReference>
<evidence type="ECO:0000313" key="1">
    <source>
        <dbReference type="EMBL" id="PHU37421.1"/>
    </source>
</evidence>
<protein>
    <submittedName>
        <fullName evidence="1">Uncharacterized protein</fullName>
    </submittedName>
</protein>
<comment type="caution">
    <text evidence="1">The sequence shown here is derived from an EMBL/GenBank/DDBJ whole genome shotgun (WGS) entry which is preliminary data.</text>
</comment>
<dbReference type="GO" id="GO:0008897">
    <property type="term" value="F:holo-[acyl-carrier-protein] synthase activity"/>
    <property type="evidence" value="ECO:0007669"/>
    <property type="project" value="InterPro"/>
</dbReference>
<reference evidence="1 2" key="2">
    <citation type="submission" date="2017-10" db="EMBL/GenBank/DDBJ databases">
        <authorList>
            <person name="Banno H."/>
            <person name="Chua N.-H."/>
        </authorList>
    </citation>
    <scope>NUCLEOTIDE SEQUENCE [LARGE SCALE GENOMIC DNA]</scope>
    <source>
        <strain evidence="1 2">JK623</strain>
    </source>
</reference>
<evidence type="ECO:0000313" key="2">
    <source>
        <dbReference type="Proteomes" id="UP000224563"/>
    </source>
</evidence>
<gene>
    <name evidence="1" type="ORF">CSX02_08145</name>
</gene>
<name>A0A2G3E2H7_9FIRM</name>
<dbReference type="Gene3D" id="3.90.470.20">
    <property type="entry name" value="4'-phosphopantetheinyl transferase domain"/>
    <property type="match status" value="2"/>
</dbReference>
<dbReference type="SUPFAM" id="SSF56214">
    <property type="entry name" value="4'-phosphopantetheinyl transferase"/>
    <property type="match status" value="1"/>
</dbReference>
<sequence length="209" mass="23615">MNIVNIYFIKHNEITQDLLDAAGNAIAPHYTNAISAVKNQKRKVELYCSGTLLKKCLQITSDEQFCIDENGCLSYPDGSRNFCLSHARDYTILAVSDDKNILGADIEEIPDNLSEKARHHREITAKRVLIPSLLSEYYAASLDEPVVFSRLWTTVEAVLKADGSGFYKDPLKNPELFDTWICKHIKLANHMIAVAMKNDDFTLKLNHID</sequence>
<dbReference type="EMBL" id="PDYG01000056">
    <property type="protein sequence ID" value="PHU37421.1"/>
    <property type="molecule type" value="Genomic_DNA"/>
</dbReference>
<dbReference type="AlphaFoldDB" id="A0A2G3E2H7"/>
<dbReference type="GO" id="GO:0000287">
    <property type="term" value="F:magnesium ion binding"/>
    <property type="evidence" value="ECO:0007669"/>
    <property type="project" value="InterPro"/>
</dbReference>
<organism evidence="1 2">
    <name type="scientific">Agathobacter ruminis</name>
    <dbReference type="NCBI Taxonomy" id="1712665"/>
    <lineage>
        <taxon>Bacteria</taxon>
        <taxon>Bacillati</taxon>
        <taxon>Bacillota</taxon>
        <taxon>Clostridia</taxon>
        <taxon>Lachnospirales</taxon>
        <taxon>Lachnospiraceae</taxon>
        <taxon>Agathobacter</taxon>
    </lineage>
</organism>
<keyword evidence="2" id="KW-1185">Reference proteome</keyword>
<reference evidence="1 2" key="1">
    <citation type="submission" date="2017-10" db="EMBL/GenBank/DDBJ databases">
        <title>Resolving the taxonomy of Roseburia spp., Eubacterium rectale and Agathobacter spp. through phylogenomic analysis.</title>
        <authorList>
            <person name="Sheridan P.O."/>
            <person name="Walker A.W."/>
            <person name="Duncan S.H."/>
            <person name="Scott K.P."/>
            <person name="Toole P.W.O."/>
            <person name="Luis P."/>
            <person name="Flint H.J."/>
        </authorList>
    </citation>
    <scope>NUCLEOTIDE SEQUENCE [LARGE SCALE GENOMIC DNA]</scope>
    <source>
        <strain evidence="1 2">JK623</strain>
    </source>
</reference>
<dbReference type="RefSeq" id="WP_099386302.1">
    <property type="nucleotide sequence ID" value="NZ_JANSWH010000047.1"/>
</dbReference>
<dbReference type="InterPro" id="IPR037143">
    <property type="entry name" value="4-PPantetheinyl_Trfase_dom_sf"/>
</dbReference>
<accession>A0A2G3E2H7</accession>